<keyword evidence="3" id="KW-0238">DNA-binding</keyword>
<dbReference type="InterPro" id="IPR036086">
    <property type="entry name" value="ParB/Sulfiredoxin_sf"/>
</dbReference>
<dbReference type="InterPro" id="IPR057240">
    <property type="entry name" value="ParB_dimer_C"/>
</dbReference>
<name>A0ABY4CQP1_9BACL</name>
<evidence type="ECO:0000313" key="6">
    <source>
        <dbReference type="Proteomes" id="UP000830167"/>
    </source>
</evidence>
<dbReference type="CDD" id="cd16393">
    <property type="entry name" value="SPO0J_N"/>
    <property type="match status" value="1"/>
</dbReference>
<dbReference type="RefSeq" id="WP_347438435.1">
    <property type="nucleotide sequence ID" value="NZ_CP089291.1"/>
</dbReference>
<sequence length="286" mass="32859">MSKNRLGKGLEALFPQLGVDEQDPVTQIEVNELRPNPFQPRRVFDQGKLQELANSIEEHGIIQPLVVRKSFNGYEIVAGERRWRAAKLVKLQYVPVVVREFTDIQLSEIALIENLQREDLNPIEIAEAYSKLMENFNLTQEELAKKVGQSRSHVANYLRLTHLPKEVRDYVSRGTITMGHARAILGLQDESQQKTLAQKITEEDLSVRVVEQLVNRLSSGITREPKRPDKKNSLLKQYEDQFRSYLGTSVRIQQGKKRGKIEIDFFSPEDLERIIQLISEVGDSKK</sequence>
<dbReference type="PANTHER" id="PTHR33375">
    <property type="entry name" value="CHROMOSOME-PARTITIONING PROTEIN PARB-RELATED"/>
    <property type="match status" value="1"/>
</dbReference>
<evidence type="ECO:0000313" key="5">
    <source>
        <dbReference type="EMBL" id="UOF91747.1"/>
    </source>
</evidence>
<dbReference type="Proteomes" id="UP000830167">
    <property type="component" value="Chromosome"/>
</dbReference>
<dbReference type="CDD" id="cd00093">
    <property type="entry name" value="HTH_XRE"/>
    <property type="match status" value="1"/>
</dbReference>
<evidence type="ECO:0000256" key="1">
    <source>
        <dbReference type="ARBA" id="ARBA00006295"/>
    </source>
</evidence>
<evidence type="ECO:0000256" key="2">
    <source>
        <dbReference type="ARBA" id="ARBA00022829"/>
    </source>
</evidence>
<dbReference type="SUPFAM" id="SSF109709">
    <property type="entry name" value="KorB DNA-binding domain-like"/>
    <property type="match status" value="1"/>
</dbReference>
<feature type="domain" description="ParB-like N-terminal" evidence="4">
    <location>
        <begin position="26"/>
        <end position="115"/>
    </location>
</feature>
<comment type="similarity">
    <text evidence="1">Belongs to the ParB family.</text>
</comment>
<evidence type="ECO:0000259" key="4">
    <source>
        <dbReference type="SMART" id="SM00470"/>
    </source>
</evidence>
<dbReference type="InterPro" id="IPR001387">
    <property type="entry name" value="Cro/C1-type_HTH"/>
</dbReference>
<dbReference type="NCBIfam" id="TIGR00180">
    <property type="entry name" value="parB_part"/>
    <property type="match status" value="1"/>
</dbReference>
<evidence type="ECO:0000256" key="3">
    <source>
        <dbReference type="ARBA" id="ARBA00023125"/>
    </source>
</evidence>
<accession>A0ABY4CQP1</accession>
<keyword evidence="6" id="KW-1185">Reference proteome</keyword>
<dbReference type="InterPro" id="IPR003115">
    <property type="entry name" value="ParB_N"/>
</dbReference>
<dbReference type="Pfam" id="PF23552">
    <property type="entry name" value="ParB_C"/>
    <property type="match status" value="1"/>
</dbReference>
<gene>
    <name evidence="5" type="ORF">LSG31_05720</name>
</gene>
<dbReference type="PANTHER" id="PTHR33375:SF1">
    <property type="entry name" value="CHROMOSOME-PARTITIONING PROTEIN PARB-RELATED"/>
    <property type="match status" value="1"/>
</dbReference>
<dbReference type="Pfam" id="PF02195">
    <property type="entry name" value="ParB_N"/>
    <property type="match status" value="1"/>
</dbReference>
<proteinExistence type="inferred from homology"/>
<dbReference type="SMART" id="SM00470">
    <property type="entry name" value="ParB"/>
    <property type="match status" value="1"/>
</dbReference>
<dbReference type="SUPFAM" id="SSF110849">
    <property type="entry name" value="ParB/Sulfiredoxin"/>
    <property type="match status" value="1"/>
</dbReference>
<dbReference type="InterPro" id="IPR041468">
    <property type="entry name" value="HTH_ParB/Spo0J"/>
</dbReference>
<dbReference type="InterPro" id="IPR004437">
    <property type="entry name" value="ParB/RepB/Spo0J"/>
</dbReference>
<dbReference type="Gene3D" id="1.10.10.2830">
    <property type="match status" value="1"/>
</dbReference>
<dbReference type="Gene3D" id="3.90.1530.30">
    <property type="match status" value="1"/>
</dbReference>
<dbReference type="EMBL" id="CP089291">
    <property type="protein sequence ID" value="UOF91747.1"/>
    <property type="molecule type" value="Genomic_DNA"/>
</dbReference>
<dbReference type="InterPro" id="IPR050336">
    <property type="entry name" value="Chromosome_partition/occlusion"/>
</dbReference>
<dbReference type="Pfam" id="PF17762">
    <property type="entry name" value="HTH_ParB"/>
    <property type="match status" value="1"/>
</dbReference>
<reference evidence="5" key="1">
    <citation type="submission" date="2021-12" db="EMBL/GenBank/DDBJ databases">
        <title>Alicyclobacillaceae gen. nov., sp. nov., isolated from chalcocite enrichment system.</title>
        <authorList>
            <person name="Jiang Z."/>
        </authorList>
    </citation>
    <scope>NUCLEOTIDE SEQUENCE</scope>
    <source>
        <strain evidence="5">MYW30-H2</strain>
    </source>
</reference>
<organism evidence="5 6">
    <name type="scientific">Fodinisporobacter ferrooxydans</name>
    <dbReference type="NCBI Taxonomy" id="2901836"/>
    <lineage>
        <taxon>Bacteria</taxon>
        <taxon>Bacillati</taxon>
        <taxon>Bacillota</taxon>
        <taxon>Bacilli</taxon>
        <taxon>Bacillales</taxon>
        <taxon>Alicyclobacillaceae</taxon>
        <taxon>Fodinisporobacter</taxon>
    </lineage>
</organism>
<keyword evidence="2" id="KW-0159">Chromosome partition</keyword>
<protein>
    <submittedName>
        <fullName evidence="5">ParB/RepB/Spo0J family partition protein</fullName>
    </submittedName>
</protein>